<keyword evidence="1" id="KW-0808">Transferase</keyword>
<evidence type="ECO:0000313" key="2">
    <source>
        <dbReference type="Proteomes" id="UP001165960"/>
    </source>
</evidence>
<keyword evidence="2" id="KW-1185">Reference proteome</keyword>
<protein>
    <submittedName>
        <fullName evidence="1">tRNA methyltransferase, has a role in tRNA modification</fullName>
        <ecNumber evidence="1">2.1.1.229</ecNumber>
    </submittedName>
</protein>
<organism evidence="1 2">
    <name type="scientific">Entomophthora muscae</name>
    <dbReference type="NCBI Taxonomy" id="34485"/>
    <lineage>
        <taxon>Eukaryota</taxon>
        <taxon>Fungi</taxon>
        <taxon>Fungi incertae sedis</taxon>
        <taxon>Zoopagomycota</taxon>
        <taxon>Entomophthoromycotina</taxon>
        <taxon>Entomophthoromycetes</taxon>
        <taxon>Entomophthorales</taxon>
        <taxon>Entomophthoraceae</taxon>
        <taxon>Entomophthora</taxon>
    </lineage>
</organism>
<sequence>MMPEPHNPLSKPQPQPFDVTVSIPTSTSKSEPTENISVSEEAEFRKKEEIYVHQVYQTIAPHFSNTRFKPWPVVEKFLKELPPGSIGADVGCGNGKYLGVNPSLITLGSDRCFNLVEISKERGHEALVADNLNLPYRSNCFDFIISIAVIHHFTTPSRREQAIQELSRVLRPGGKMLVFVWALEQKGKRQFDPNAPDVLVPWVLPQKFAPGEKPEGTESQVYQRYYHLFQEGELEQLAISAPLDVLDHGYDRDNWWGQFIKRTPNTN</sequence>
<name>A0ACC2TL37_9FUNG</name>
<comment type="caution">
    <text evidence="1">The sequence shown here is derived from an EMBL/GenBank/DDBJ whole genome shotgun (WGS) entry which is preliminary data.</text>
</comment>
<reference evidence="1" key="1">
    <citation type="submission" date="2022-04" db="EMBL/GenBank/DDBJ databases">
        <title>Genome of the entomopathogenic fungus Entomophthora muscae.</title>
        <authorList>
            <person name="Elya C."/>
            <person name="Lovett B.R."/>
            <person name="Lee E."/>
            <person name="Macias A.M."/>
            <person name="Hajek A.E."/>
            <person name="De Bivort B.L."/>
            <person name="Kasson M.T."/>
            <person name="De Fine Licht H.H."/>
            <person name="Stajich J.E."/>
        </authorList>
    </citation>
    <scope>NUCLEOTIDE SEQUENCE</scope>
    <source>
        <strain evidence="1">Berkeley</strain>
    </source>
</reference>
<proteinExistence type="predicted"/>
<dbReference type="Proteomes" id="UP001165960">
    <property type="component" value="Unassembled WGS sequence"/>
</dbReference>
<accession>A0ACC2TL37</accession>
<keyword evidence="1" id="KW-0489">Methyltransferase</keyword>
<gene>
    <name evidence="1" type="primary">TRM9_5</name>
    <name evidence="1" type="ORF">DSO57_1036699</name>
</gene>
<dbReference type="EMBL" id="QTSX02002491">
    <property type="protein sequence ID" value="KAJ9075379.1"/>
    <property type="molecule type" value="Genomic_DNA"/>
</dbReference>
<evidence type="ECO:0000313" key="1">
    <source>
        <dbReference type="EMBL" id="KAJ9075379.1"/>
    </source>
</evidence>
<dbReference type="EC" id="2.1.1.229" evidence="1"/>